<name>A0A2G9Z167_9BACT</name>
<dbReference type="Proteomes" id="UP000229952">
    <property type="component" value="Unassembled WGS sequence"/>
</dbReference>
<organism evidence="1 2">
    <name type="scientific">Candidatus Nealsonbacteria bacterium CG23_combo_of_CG06-09_8_20_14_all_37_18</name>
    <dbReference type="NCBI Taxonomy" id="1974720"/>
    <lineage>
        <taxon>Bacteria</taxon>
        <taxon>Candidatus Nealsoniibacteriota</taxon>
    </lineage>
</organism>
<reference evidence="1 2" key="1">
    <citation type="submission" date="2017-09" db="EMBL/GenBank/DDBJ databases">
        <title>Depth-based differentiation of microbial function through sediment-hosted aquifers and enrichment of novel symbionts in the deep terrestrial subsurface.</title>
        <authorList>
            <person name="Probst A.J."/>
            <person name="Ladd B."/>
            <person name="Jarett J.K."/>
            <person name="Geller-Mcgrath D.E."/>
            <person name="Sieber C.M."/>
            <person name="Emerson J.B."/>
            <person name="Anantharaman K."/>
            <person name="Thomas B.C."/>
            <person name="Malmstrom R."/>
            <person name="Stieglmeier M."/>
            <person name="Klingl A."/>
            <person name="Woyke T."/>
            <person name="Ryan C.M."/>
            <person name="Banfield J.F."/>
        </authorList>
    </citation>
    <scope>NUCLEOTIDE SEQUENCE [LARGE SCALE GENOMIC DNA]</scope>
    <source>
        <strain evidence="1">CG23_combo_of_CG06-09_8_20_14_all_37_18</strain>
    </source>
</reference>
<dbReference type="AlphaFoldDB" id="A0A2G9Z167"/>
<evidence type="ECO:0000313" key="2">
    <source>
        <dbReference type="Proteomes" id="UP000229952"/>
    </source>
</evidence>
<evidence type="ECO:0000313" key="1">
    <source>
        <dbReference type="EMBL" id="PIP24451.1"/>
    </source>
</evidence>
<protein>
    <submittedName>
        <fullName evidence="1">Uncharacterized protein</fullName>
    </submittedName>
</protein>
<proteinExistence type="predicted"/>
<accession>A0A2G9Z167</accession>
<gene>
    <name evidence="1" type="ORF">COX35_00875</name>
</gene>
<dbReference type="EMBL" id="PCRQ01000018">
    <property type="protein sequence ID" value="PIP24451.1"/>
    <property type="molecule type" value="Genomic_DNA"/>
</dbReference>
<sequence length="72" mass="7900">MCSVLVAPLSRKLFSEKIPSGNLSPSPRAENHFRLPVRTFVPELTRKLGANLIITLTKKCCQIPSPPKADEG</sequence>
<comment type="caution">
    <text evidence="1">The sequence shown here is derived from an EMBL/GenBank/DDBJ whole genome shotgun (WGS) entry which is preliminary data.</text>
</comment>